<evidence type="ECO:0000313" key="1">
    <source>
        <dbReference type="EMBL" id="GAG85414.1"/>
    </source>
</evidence>
<dbReference type="EMBL" id="BART01014148">
    <property type="protein sequence ID" value="GAG85414.1"/>
    <property type="molecule type" value="Genomic_DNA"/>
</dbReference>
<dbReference type="PANTHER" id="PTHR42899:SF1">
    <property type="entry name" value="SPERMATOGENESIS-ASSOCIATED PROTEIN 20"/>
    <property type="match status" value="1"/>
</dbReference>
<accession>X1ARH2</accession>
<dbReference type="InterPro" id="IPR008928">
    <property type="entry name" value="6-hairpin_glycosidase_sf"/>
</dbReference>
<dbReference type="InterPro" id="IPR024705">
    <property type="entry name" value="Ssp411"/>
</dbReference>
<comment type="caution">
    <text evidence="1">The sequence shown here is derived from an EMBL/GenBank/DDBJ whole genome shotgun (WGS) entry which is preliminary data.</text>
</comment>
<dbReference type="PANTHER" id="PTHR42899">
    <property type="entry name" value="SPERMATOGENESIS-ASSOCIATED PROTEIN 20"/>
    <property type="match status" value="1"/>
</dbReference>
<reference evidence="1" key="1">
    <citation type="journal article" date="2014" name="Front. Microbiol.">
        <title>High frequency of phylogenetically diverse reductive dehalogenase-homologous genes in deep subseafloor sedimentary metagenomes.</title>
        <authorList>
            <person name="Kawai M."/>
            <person name="Futagami T."/>
            <person name="Toyoda A."/>
            <person name="Takaki Y."/>
            <person name="Nishi S."/>
            <person name="Hori S."/>
            <person name="Arai W."/>
            <person name="Tsubouchi T."/>
            <person name="Morono Y."/>
            <person name="Uchiyama I."/>
            <person name="Ito T."/>
            <person name="Fujiyama A."/>
            <person name="Inagaki F."/>
            <person name="Takami H."/>
        </authorList>
    </citation>
    <scope>NUCLEOTIDE SEQUENCE</scope>
    <source>
        <strain evidence="1">Expedition CK06-06</strain>
    </source>
</reference>
<sequence>SEMLTDGRLYRSWRAGTASHVAYLEDYASLILALLVHYNSDPDPKWFNYALEILDSMIEHFYDSEEKLFYDTPDDHELLLVRPRDLQDNATPSGNYWDLITARLGWK</sequence>
<dbReference type="AlphaFoldDB" id="X1ARH2"/>
<proteinExistence type="predicted"/>
<name>X1ARH2_9ZZZZ</name>
<feature type="non-terminal residue" evidence="1">
    <location>
        <position position="1"/>
    </location>
</feature>
<organism evidence="1">
    <name type="scientific">marine sediment metagenome</name>
    <dbReference type="NCBI Taxonomy" id="412755"/>
    <lineage>
        <taxon>unclassified sequences</taxon>
        <taxon>metagenomes</taxon>
        <taxon>ecological metagenomes</taxon>
    </lineage>
</organism>
<protein>
    <submittedName>
        <fullName evidence="1">Uncharacterized protein</fullName>
    </submittedName>
</protein>
<dbReference type="SUPFAM" id="SSF48208">
    <property type="entry name" value="Six-hairpin glycosidases"/>
    <property type="match status" value="1"/>
</dbReference>
<dbReference type="GO" id="GO:0005975">
    <property type="term" value="P:carbohydrate metabolic process"/>
    <property type="evidence" value="ECO:0007669"/>
    <property type="project" value="InterPro"/>
</dbReference>
<gene>
    <name evidence="1" type="ORF">S01H4_28446</name>
</gene>